<sequence>MSLSPPHPTTQSLSLSFTLPSRHKTHLTITTHPNTSPSTVGHPLLFPTKAFPREVYLDFPVTTAKLHCTEDVGYAATYGWIQFIYQDFKGSEVETKWEHDPLPITEGSGSPFIWFGPEAQLFDAPFRSDRSERLDWTCHSFLAYLEDAVMTKTIKPVLGFEWGYVMNAGKVTVKELKLLDVGPTWEKQRGLLEGKFREWKYETFDGKTNVVMGEAT</sequence>
<dbReference type="EMBL" id="NAJO01000003">
    <property type="protein sequence ID" value="OQO13331.1"/>
    <property type="molecule type" value="Genomic_DNA"/>
</dbReference>
<dbReference type="Proteomes" id="UP000192596">
    <property type="component" value="Unassembled WGS sequence"/>
</dbReference>
<proteinExistence type="predicted"/>
<dbReference type="AlphaFoldDB" id="A0A1V8TQ11"/>
<reference evidence="2" key="1">
    <citation type="submission" date="2017-03" db="EMBL/GenBank/DDBJ databases">
        <title>Genomes of endolithic fungi from Antarctica.</title>
        <authorList>
            <person name="Coleine C."/>
            <person name="Masonjones S."/>
            <person name="Stajich J.E."/>
        </authorList>
    </citation>
    <scope>NUCLEOTIDE SEQUENCE [LARGE SCALE GENOMIC DNA]</scope>
    <source>
        <strain evidence="2">CCFEE 5527</strain>
    </source>
</reference>
<dbReference type="OrthoDB" id="3461579at2759"/>
<evidence type="ECO:0000313" key="2">
    <source>
        <dbReference type="Proteomes" id="UP000192596"/>
    </source>
</evidence>
<evidence type="ECO:0000313" key="1">
    <source>
        <dbReference type="EMBL" id="OQO13331.1"/>
    </source>
</evidence>
<comment type="caution">
    <text evidence="1">The sequence shown here is derived from an EMBL/GenBank/DDBJ whole genome shotgun (WGS) entry which is preliminary data.</text>
</comment>
<gene>
    <name evidence="1" type="ORF">B0A48_01559</name>
</gene>
<accession>A0A1V8TQ11</accession>
<dbReference type="InParanoid" id="A0A1V8TQ11"/>
<protein>
    <submittedName>
        <fullName evidence="1">Uncharacterized protein</fullName>
    </submittedName>
</protein>
<organism evidence="1 2">
    <name type="scientific">Cryoendolithus antarcticus</name>
    <dbReference type="NCBI Taxonomy" id="1507870"/>
    <lineage>
        <taxon>Eukaryota</taxon>
        <taxon>Fungi</taxon>
        <taxon>Dikarya</taxon>
        <taxon>Ascomycota</taxon>
        <taxon>Pezizomycotina</taxon>
        <taxon>Dothideomycetes</taxon>
        <taxon>Dothideomycetidae</taxon>
        <taxon>Cladosporiales</taxon>
        <taxon>Cladosporiaceae</taxon>
        <taxon>Cryoendolithus</taxon>
    </lineage>
</organism>
<keyword evidence="2" id="KW-1185">Reference proteome</keyword>
<name>A0A1V8TQ11_9PEZI</name>